<protein>
    <submittedName>
        <fullName evidence="2">Alpha/beta fold hydrolase</fullName>
    </submittedName>
</protein>
<dbReference type="EMBL" id="JACYWE010000002">
    <property type="protein sequence ID" value="MBD8505758.1"/>
    <property type="molecule type" value="Genomic_DNA"/>
</dbReference>
<gene>
    <name evidence="2" type="ORF">HT102_04575</name>
</gene>
<dbReference type="Proteomes" id="UP000642993">
    <property type="component" value="Unassembled WGS sequence"/>
</dbReference>
<keyword evidence="3" id="KW-1185">Reference proteome</keyword>
<proteinExistence type="predicted"/>
<evidence type="ECO:0000259" key="1">
    <source>
        <dbReference type="Pfam" id="PF12697"/>
    </source>
</evidence>
<sequence>MHFVRTGAGRPLLLVHGLGSSLGNWDPVLSTLVGEREVFAVDLPGFGDSPALPGEVTIAALTDAVEGFIAEHGLGDVDIVGSSMGARMVLEMARRGYAGRVVALAPGGFWTDREVTVFGASIKASVALVRRIQPMLPTLTRSKAGRTALLLQFSAKPWRLDPRLVLNELRGFAASPSLDEALHSLVHGPKQDGPAAGMRHGAVTIGWGRNDRVTLPRQAKRAQDLFPGAELHWFDDCGHFPHWDQPEEAARLILDATGADPSAGPES</sequence>
<dbReference type="PANTHER" id="PTHR46438">
    <property type="entry name" value="ALPHA/BETA-HYDROLASES SUPERFAMILY PROTEIN"/>
    <property type="match status" value="1"/>
</dbReference>
<dbReference type="GO" id="GO:0016787">
    <property type="term" value="F:hydrolase activity"/>
    <property type="evidence" value="ECO:0007669"/>
    <property type="project" value="UniProtKB-KW"/>
</dbReference>
<dbReference type="PANTHER" id="PTHR46438:SF11">
    <property type="entry name" value="LIPASE-RELATED"/>
    <property type="match status" value="1"/>
</dbReference>
<dbReference type="SUPFAM" id="SSF53474">
    <property type="entry name" value="alpha/beta-Hydrolases"/>
    <property type="match status" value="1"/>
</dbReference>
<feature type="domain" description="AB hydrolase-1" evidence="1">
    <location>
        <begin position="12"/>
        <end position="251"/>
    </location>
</feature>
<accession>A0A927PKI6</accession>
<evidence type="ECO:0000313" key="2">
    <source>
        <dbReference type="EMBL" id="MBD8505758.1"/>
    </source>
</evidence>
<organism evidence="2 3">
    <name type="scientific">Lolliginicoccus lacisalsi</name>
    <dbReference type="NCBI Taxonomy" id="2742202"/>
    <lineage>
        <taxon>Bacteria</taxon>
        <taxon>Bacillati</taxon>
        <taxon>Actinomycetota</taxon>
        <taxon>Actinomycetes</taxon>
        <taxon>Mycobacteriales</taxon>
        <taxon>Hoyosellaceae</taxon>
        <taxon>Lolliginicoccus</taxon>
    </lineage>
</organism>
<dbReference type="Gene3D" id="3.40.50.1820">
    <property type="entry name" value="alpha/beta hydrolase"/>
    <property type="match status" value="1"/>
</dbReference>
<comment type="caution">
    <text evidence="2">The sequence shown here is derived from an EMBL/GenBank/DDBJ whole genome shotgun (WGS) entry which is preliminary data.</text>
</comment>
<evidence type="ECO:0000313" key="3">
    <source>
        <dbReference type="Proteomes" id="UP000642993"/>
    </source>
</evidence>
<dbReference type="Pfam" id="PF12697">
    <property type="entry name" value="Abhydrolase_6"/>
    <property type="match status" value="1"/>
</dbReference>
<dbReference type="PRINTS" id="PR00111">
    <property type="entry name" value="ABHYDROLASE"/>
</dbReference>
<dbReference type="InterPro" id="IPR000073">
    <property type="entry name" value="AB_hydrolase_1"/>
</dbReference>
<dbReference type="InterPro" id="IPR029058">
    <property type="entry name" value="AB_hydrolase_fold"/>
</dbReference>
<keyword evidence="2" id="KW-0378">Hydrolase</keyword>
<reference evidence="2" key="1">
    <citation type="submission" date="2020-09" db="EMBL/GenBank/DDBJ databases">
        <title>Hoyosella lacisalsi sp. nov., a halotolerant actinobacterium isolated from soil of Lake Gudzhirganskoe.</title>
        <authorList>
            <person name="Yang Q."/>
            <person name="Guo P.Y."/>
            <person name="Liu S.W."/>
            <person name="Li F.N."/>
            <person name="Sun C.H."/>
        </authorList>
    </citation>
    <scope>NUCLEOTIDE SEQUENCE</scope>
    <source>
        <strain evidence="2">G463</strain>
    </source>
</reference>
<dbReference type="AlphaFoldDB" id="A0A927PKI6"/>
<name>A0A927PKI6_9ACTN</name>